<dbReference type="EMBL" id="BPLR01014381">
    <property type="protein sequence ID" value="GIY68473.1"/>
    <property type="molecule type" value="Genomic_DNA"/>
</dbReference>
<name>A0AAV4VEK6_CAEEX</name>
<keyword evidence="2" id="KW-1185">Reference proteome</keyword>
<sequence length="93" mass="10529">MVSNTIGETSGRNRLMQLEWSKHKHVLQLISVFTRPSVGSRAVIRSDEDGGPLANRNALLFFKKLAKVLLESLLPRSIVASRFRKQNSLVKWV</sequence>
<organism evidence="1 2">
    <name type="scientific">Caerostris extrusa</name>
    <name type="common">Bark spider</name>
    <name type="synonym">Caerostris bankana</name>
    <dbReference type="NCBI Taxonomy" id="172846"/>
    <lineage>
        <taxon>Eukaryota</taxon>
        <taxon>Metazoa</taxon>
        <taxon>Ecdysozoa</taxon>
        <taxon>Arthropoda</taxon>
        <taxon>Chelicerata</taxon>
        <taxon>Arachnida</taxon>
        <taxon>Araneae</taxon>
        <taxon>Araneomorphae</taxon>
        <taxon>Entelegynae</taxon>
        <taxon>Araneoidea</taxon>
        <taxon>Araneidae</taxon>
        <taxon>Caerostris</taxon>
    </lineage>
</organism>
<comment type="caution">
    <text evidence="1">The sequence shown here is derived from an EMBL/GenBank/DDBJ whole genome shotgun (WGS) entry which is preliminary data.</text>
</comment>
<evidence type="ECO:0000313" key="1">
    <source>
        <dbReference type="EMBL" id="GIY68473.1"/>
    </source>
</evidence>
<proteinExistence type="predicted"/>
<accession>A0AAV4VEK6</accession>
<dbReference type="AlphaFoldDB" id="A0AAV4VEK6"/>
<protein>
    <submittedName>
        <fullName evidence="1">Uncharacterized protein</fullName>
    </submittedName>
</protein>
<dbReference type="Proteomes" id="UP001054945">
    <property type="component" value="Unassembled WGS sequence"/>
</dbReference>
<evidence type="ECO:0000313" key="2">
    <source>
        <dbReference type="Proteomes" id="UP001054945"/>
    </source>
</evidence>
<gene>
    <name evidence="1" type="ORF">CEXT_18941</name>
</gene>
<reference evidence="1 2" key="1">
    <citation type="submission" date="2021-06" db="EMBL/GenBank/DDBJ databases">
        <title>Caerostris extrusa draft genome.</title>
        <authorList>
            <person name="Kono N."/>
            <person name="Arakawa K."/>
        </authorList>
    </citation>
    <scope>NUCLEOTIDE SEQUENCE [LARGE SCALE GENOMIC DNA]</scope>
</reference>